<proteinExistence type="inferred from homology"/>
<gene>
    <name evidence="3" type="primary">nblA</name>
</gene>
<accession>A0A4D6WPI8</accession>
<evidence type="ECO:0000313" key="3">
    <source>
        <dbReference type="EMBL" id="QCI05557.1"/>
    </source>
</evidence>
<dbReference type="AlphaFoldDB" id="A0A4D6WPI8"/>
<dbReference type="InterPro" id="IPR007574">
    <property type="entry name" value="NblA"/>
</dbReference>
<name>A0A4D6WPI8_9FLOR</name>
<dbReference type="Pfam" id="PF04485">
    <property type="entry name" value="NblA"/>
    <property type="match status" value="1"/>
</dbReference>
<reference evidence="3" key="2">
    <citation type="submission" date="2019-04" db="EMBL/GenBank/DDBJ databases">
        <authorList>
            <person name="Pasella M."/>
        </authorList>
    </citation>
    <scope>NUCLEOTIDE SEQUENCE</scope>
    <source>
        <strain evidence="3">PD2952</strain>
    </source>
</reference>
<geneLocation type="plastid" evidence="3"/>
<organism evidence="3">
    <name type="scientific">Crouania attenuata</name>
    <dbReference type="NCBI Taxonomy" id="42002"/>
    <lineage>
        <taxon>Eukaryota</taxon>
        <taxon>Rhodophyta</taxon>
        <taxon>Florideophyceae</taxon>
        <taxon>Rhodymeniophycidae</taxon>
        <taxon>Ceramiales</taxon>
        <taxon>Callithamniaceae</taxon>
        <taxon>Crouania</taxon>
    </lineage>
</organism>
<comment type="similarity">
    <text evidence="1">Belongs to the ycf18/nblA family.</text>
</comment>
<dbReference type="Gene3D" id="1.10.287.670">
    <property type="entry name" value="Phycobilisome degradation protein NblA"/>
    <property type="match status" value="1"/>
</dbReference>
<evidence type="ECO:0000256" key="2">
    <source>
        <dbReference type="ARBA" id="ARBA00021553"/>
    </source>
</evidence>
<dbReference type="InterPro" id="IPR036904">
    <property type="entry name" value="NblA_sf"/>
</dbReference>
<reference evidence="3" key="1">
    <citation type="journal article" date="2019" name="Mol. Phylogenet. Evol.">
        <title>Morphological evolution and classification of the red algal order Ceramiales inferred using plastid phylogenomics.</title>
        <authorList>
            <person name="Diaz-Tapia P."/>
            <person name="Pasella M.M."/>
            <person name="Verbruggen H."/>
            <person name="Maggs C.A."/>
        </authorList>
    </citation>
    <scope>NUCLEOTIDE SEQUENCE</scope>
    <source>
        <strain evidence="3">PD2952</strain>
    </source>
</reference>
<sequence>MDNNNLLTLEQELKLTIYKQKTMKLKTNQLKIHLKNVLQQMMIKENLIKYFIKNSIT</sequence>
<evidence type="ECO:0000256" key="1">
    <source>
        <dbReference type="ARBA" id="ARBA00008091"/>
    </source>
</evidence>
<dbReference type="SUPFAM" id="SSF109859">
    <property type="entry name" value="NblA-like"/>
    <property type="match status" value="1"/>
</dbReference>
<dbReference type="EMBL" id="MK814632">
    <property type="protein sequence ID" value="QCI05557.1"/>
    <property type="molecule type" value="Genomic_DNA"/>
</dbReference>
<protein>
    <recommendedName>
        <fullName evidence="2">Uncharacterized protein ycf18</fullName>
    </recommendedName>
</protein>
<keyword evidence="3" id="KW-0934">Plastid</keyword>